<evidence type="ECO:0000256" key="6">
    <source>
        <dbReference type="ARBA" id="ARBA00023180"/>
    </source>
</evidence>
<evidence type="ECO:0000256" key="4">
    <source>
        <dbReference type="ARBA" id="ARBA00022670"/>
    </source>
</evidence>
<dbReference type="EMBL" id="CP054543">
    <property type="protein sequence ID" value="QSL66442.1"/>
    <property type="molecule type" value="Genomic_DNA"/>
</dbReference>
<dbReference type="GO" id="GO:0000324">
    <property type="term" value="C:fungal-type vacuole"/>
    <property type="evidence" value="ECO:0007669"/>
    <property type="project" value="TreeGrafter"/>
</dbReference>
<evidence type="ECO:0000256" key="2">
    <source>
        <dbReference type="ARBA" id="ARBA00012446"/>
    </source>
</evidence>
<dbReference type="PANTHER" id="PTHR11802">
    <property type="entry name" value="SERINE PROTEASE FAMILY S10 SERINE CARBOXYPEPTIDASE"/>
    <property type="match status" value="1"/>
</dbReference>
<gene>
    <name evidence="7" type="ORF">MERGE_000822</name>
</gene>
<keyword evidence="3" id="KW-0121">Carboxypeptidase</keyword>
<evidence type="ECO:0000256" key="5">
    <source>
        <dbReference type="ARBA" id="ARBA00022801"/>
    </source>
</evidence>
<dbReference type="Proteomes" id="UP000663699">
    <property type="component" value="Chromosome 12"/>
</dbReference>
<keyword evidence="4" id="KW-0645">Protease</keyword>
<organism evidence="7 8">
    <name type="scientific">Pneumocystis wakefieldiae</name>
    <dbReference type="NCBI Taxonomy" id="38082"/>
    <lineage>
        <taxon>Eukaryota</taxon>
        <taxon>Fungi</taxon>
        <taxon>Dikarya</taxon>
        <taxon>Ascomycota</taxon>
        <taxon>Taphrinomycotina</taxon>
        <taxon>Pneumocystomycetes</taxon>
        <taxon>Pneumocystaceae</taxon>
        <taxon>Pneumocystis</taxon>
    </lineage>
</organism>
<keyword evidence="8" id="KW-1185">Reference proteome</keyword>
<dbReference type="SUPFAM" id="SSF53474">
    <property type="entry name" value="alpha/beta-Hydrolases"/>
    <property type="match status" value="1"/>
</dbReference>
<reference evidence="7" key="1">
    <citation type="submission" date="2020-06" db="EMBL/GenBank/DDBJ databases">
        <title>Genomes of multiple members of Pneumocystis genus reveal paths to human pathogen Pneumocystis jirovecii.</title>
        <authorList>
            <person name="Cisse O.H."/>
            <person name="Ma L."/>
            <person name="Dekker J."/>
            <person name="Khil P."/>
            <person name="Jo J."/>
            <person name="Brenchley J."/>
            <person name="Blair R."/>
            <person name="Pahar B."/>
            <person name="Chabe M."/>
            <person name="Van Rompay K.A."/>
            <person name="Keesler R."/>
            <person name="Sukura A."/>
            <person name="Hirsch V."/>
            <person name="Kutty G."/>
            <person name="Liu Y."/>
            <person name="Peng L."/>
            <person name="Chen J."/>
            <person name="Song J."/>
            <person name="Weissenbacher-Lang C."/>
            <person name="Xu J."/>
            <person name="Upham N.S."/>
            <person name="Stajich J.E."/>
            <person name="Cuomo C.A."/>
            <person name="Cushion M.T."/>
            <person name="Kovacs J.A."/>
        </authorList>
    </citation>
    <scope>NUCLEOTIDE SEQUENCE</scope>
    <source>
        <strain evidence="7">2A</strain>
    </source>
</reference>
<keyword evidence="5" id="KW-0378">Hydrolase</keyword>
<dbReference type="InterPro" id="IPR029058">
    <property type="entry name" value="AB_hydrolase_fold"/>
</dbReference>
<comment type="similarity">
    <text evidence="1">Belongs to the peptidase S10 family.</text>
</comment>
<proteinExistence type="inferred from homology"/>
<accession>A0A899G2Q7</accession>
<dbReference type="GO" id="GO:0004185">
    <property type="term" value="F:serine-type carboxypeptidase activity"/>
    <property type="evidence" value="ECO:0007669"/>
    <property type="project" value="UniProtKB-EC"/>
</dbReference>
<name>A0A899G2Q7_9ASCO</name>
<evidence type="ECO:0000313" key="8">
    <source>
        <dbReference type="Proteomes" id="UP000663699"/>
    </source>
</evidence>
<dbReference type="GO" id="GO:0006508">
    <property type="term" value="P:proteolysis"/>
    <property type="evidence" value="ECO:0007669"/>
    <property type="project" value="UniProtKB-KW"/>
</dbReference>
<dbReference type="Pfam" id="PF00450">
    <property type="entry name" value="Peptidase_S10"/>
    <property type="match status" value="1"/>
</dbReference>
<dbReference type="OrthoDB" id="443318at2759"/>
<evidence type="ECO:0000313" key="7">
    <source>
        <dbReference type="EMBL" id="QSL66442.1"/>
    </source>
</evidence>
<evidence type="ECO:0000256" key="1">
    <source>
        <dbReference type="ARBA" id="ARBA00009431"/>
    </source>
</evidence>
<dbReference type="Gene3D" id="1.10.287.410">
    <property type="match status" value="1"/>
</dbReference>
<sequence>MLSGFTKDAEDIQTWAENYYSSLFHEGDVDLRVVAREYIETRLSQTLDWKVIKHESHPEYTLRVRKAPSADPSDKASSNGSLKLDVVTQYSGYLSFEDKHLYFYFFESRNNPLKDPLILWLNGGPGCSSFFGLLFALGPSLFKESTSEVYYNPWSWNHRTSIIFLDQPADTGFSYSSEHDVSTILHVSWNLYLFMVLFFNAFPQYSELDFHLAGESFAGRYISAFASTVTYLNDDPLELDDIPVNITKIPKINLKSVMIGNGYVDPYNQAPFYYYVGCLSSWGRLLPKEDCLSMRRSVDSCRRLTDFCNSAWGCDCTCSSAYGLCQRYLLTPFVNKNISLYDRRLTLLSYSDIDENGNFSVFMNKHKDFFNATSAFYPCNFNVTSRFFNKGELSLSSVSYLKSLLEADLKVLIFAGDQDVICNWYGVSAWVHAMKWDGSEAFNKLDFRTWRLSRKLGNKLKGTVAGQVKHHDGLTLLRVRDAGHAVGETQPEYNFEMYLRWLEGDYAFEKN</sequence>
<dbReference type="AlphaFoldDB" id="A0A899G2Q7"/>
<dbReference type="EC" id="3.4.16.5" evidence="2"/>
<dbReference type="InterPro" id="IPR001563">
    <property type="entry name" value="Peptidase_S10"/>
</dbReference>
<dbReference type="PRINTS" id="PR00724">
    <property type="entry name" value="CRBOXYPTASEC"/>
</dbReference>
<keyword evidence="6" id="KW-0325">Glycoprotein</keyword>
<protein>
    <recommendedName>
        <fullName evidence="2">carboxypeptidase C</fullName>
        <ecNumber evidence="2">3.4.16.5</ecNumber>
    </recommendedName>
</protein>
<evidence type="ECO:0000256" key="3">
    <source>
        <dbReference type="ARBA" id="ARBA00022645"/>
    </source>
</evidence>
<dbReference type="Gene3D" id="3.40.50.1820">
    <property type="entry name" value="alpha/beta hydrolase"/>
    <property type="match status" value="1"/>
</dbReference>
<dbReference type="PANTHER" id="PTHR11802:SF113">
    <property type="entry name" value="SERINE CARBOXYPEPTIDASE CTSA-4.1"/>
    <property type="match status" value="1"/>
</dbReference>